<feature type="region of interest" description="Disordered" evidence="1">
    <location>
        <begin position="24"/>
        <end position="52"/>
    </location>
</feature>
<reference evidence="2 3" key="1">
    <citation type="submission" date="2019-07" db="EMBL/GenBank/DDBJ databases">
        <title>Whole genome shotgun sequence of Microvirga aerophila NBRC 106136.</title>
        <authorList>
            <person name="Hosoyama A."/>
            <person name="Uohara A."/>
            <person name="Ohji S."/>
            <person name="Ichikawa N."/>
        </authorList>
    </citation>
    <scope>NUCLEOTIDE SEQUENCE [LARGE SCALE GENOMIC DNA]</scope>
    <source>
        <strain evidence="2 3">NBRC 106136</strain>
    </source>
</reference>
<accession>A0A512C2J8</accession>
<dbReference type="EMBL" id="BJYU01000194">
    <property type="protein sequence ID" value="GEO18444.1"/>
    <property type="molecule type" value="Genomic_DNA"/>
</dbReference>
<proteinExistence type="predicted"/>
<dbReference type="Proteomes" id="UP000321085">
    <property type="component" value="Unassembled WGS sequence"/>
</dbReference>
<evidence type="ECO:0000313" key="3">
    <source>
        <dbReference type="Proteomes" id="UP000321085"/>
    </source>
</evidence>
<keyword evidence="3" id="KW-1185">Reference proteome</keyword>
<organism evidence="2 3">
    <name type="scientific">Microvirga aerophila</name>
    <dbReference type="NCBI Taxonomy" id="670291"/>
    <lineage>
        <taxon>Bacteria</taxon>
        <taxon>Pseudomonadati</taxon>
        <taxon>Pseudomonadota</taxon>
        <taxon>Alphaproteobacteria</taxon>
        <taxon>Hyphomicrobiales</taxon>
        <taxon>Methylobacteriaceae</taxon>
        <taxon>Microvirga</taxon>
    </lineage>
</organism>
<feature type="compositionally biased region" description="Polar residues" evidence="1">
    <location>
        <begin position="31"/>
        <end position="41"/>
    </location>
</feature>
<dbReference type="AlphaFoldDB" id="A0A512C2J8"/>
<protein>
    <submittedName>
        <fullName evidence="2">Uncharacterized protein</fullName>
    </submittedName>
</protein>
<sequence>MRLPITGHAQGVSDTVERAMEILKDRKDPATTPSTGSQPRLTSLPRASQRRS</sequence>
<dbReference type="RefSeq" id="WP_162815920.1">
    <property type="nucleotide sequence ID" value="NZ_BJYU01000194.1"/>
</dbReference>
<evidence type="ECO:0000313" key="2">
    <source>
        <dbReference type="EMBL" id="GEO18444.1"/>
    </source>
</evidence>
<comment type="caution">
    <text evidence="2">The sequence shown here is derived from an EMBL/GenBank/DDBJ whole genome shotgun (WGS) entry which is preliminary data.</text>
</comment>
<name>A0A512C2J8_9HYPH</name>
<gene>
    <name evidence="2" type="ORF">MAE02_61400</name>
</gene>
<evidence type="ECO:0000256" key="1">
    <source>
        <dbReference type="SAM" id="MobiDB-lite"/>
    </source>
</evidence>